<sequence>MAYNYTLGSNEDPVTGSAHCTLMPYWVARLGKAPLHARQISARGGSYSAP</sequence>
<dbReference type="Proteomes" id="UP000045840">
    <property type="component" value="Unassembled WGS sequence"/>
</dbReference>
<proteinExistence type="inferred from homology"/>
<organism evidence="3 6">
    <name type="scientific">Yersinia pekkanenii</name>
    <dbReference type="NCBI Taxonomy" id="1288385"/>
    <lineage>
        <taxon>Bacteria</taxon>
        <taxon>Pseudomonadati</taxon>
        <taxon>Pseudomonadota</taxon>
        <taxon>Gammaproteobacteria</taxon>
        <taxon>Enterobacterales</taxon>
        <taxon>Yersiniaceae</taxon>
        <taxon>Yersinia</taxon>
    </lineage>
</organism>
<evidence type="ECO:0000313" key="3">
    <source>
        <dbReference type="EMBL" id="CNH64714.1"/>
    </source>
</evidence>
<accession>A0A0T9PH50</accession>
<evidence type="ECO:0000256" key="2">
    <source>
        <dbReference type="ARBA" id="ARBA00023235"/>
    </source>
</evidence>
<dbReference type="PANTHER" id="PTHR13774">
    <property type="entry name" value="PHENAZINE BIOSYNTHESIS PROTEIN"/>
    <property type="match status" value="1"/>
</dbReference>
<name>A0A0T9PH50_9GAMM</name>
<gene>
    <name evidence="3" type="ORF">ERS008529_01756</name>
    <name evidence="4" type="ORF">ERS137968_02186</name>
</gene>
<dbReference type="STRING" id="1288385.ERS137968_02186"/>
<comment type="similarity">
    <text evidence="1">Belongs to the PhzF family.</text>
</comment>
<dbReference type="EMBL" id="CWJL01000009">
    <property type="protein sequence ID" value="CRY67121.1"/>
    <property type="molecule type" value="Genomic_DNA"/>
</dbReference>
<dbReference type="GO" id="GO:0005737">
    <property type="term" value="C:cytoplasm"/>
    <property type="evidence" value="ECO:0007669"/>
    <property type="project" value="TreeGrafter"/>
</dbReference>
<dbReference type="SUPFAM" id="SSF54506">
    <property type="entry name" value="Diaminopimelate epimerase-like"/>
    <property type="match status" value="1"/>
</dbReference>
<dbReference type="AlphaFoldDB" id="A0A0T9PH50"/>
<dbReference type="Gene3D" id="3.10.310.10">
    <property type="entry name" value="Diaminopimelate Epimerase, Chain A, domain 1"/>
    <property type="match status" value="1"/>
</dbReference>
<protein>
    <submittedName>
        <fullName evidence="3">Phenazine biosynthesis protein PhzF</fullName>
    </submittedName>
</protein>
<reference evidence="6" key="1">
    <citation type="submission" date="2015-03" db="EMBL/GenBank/DDBJ databases">
        <authorList>
            <consortium name="Pathogen Informatics"/>
        </authorList>
    </citation>
    <scope>NUCLEOTIDE SEQUENCE [LARGE SCALE GENOMIC DNA]</scope>
    <source>
        <strain evidence="6">A125KOH2</strain>
    </source>
</reference>
<evidence type="ECO:0000313" key="5">
    <source>
        <dbReference type="Proteomes" id="UP000044625"/>
    </source>
</evidence>
<keyword evidence="5" id="KW-1185">Reference proteome</keyword>
<evidence type="ECO:0000313" key="6">
    <source>
        <dbReference type="Proteomes" id="UP000045840"/>
    </source>
</evidence>
<dbReference type="PANTHER" id="PTHR13774:SF17">
    <property type="entry name" value="PHENAZINE BIOSYNTHESIS-LIKE DOMAIN-CONTAINING PROTEIN"/>
    <property type="match status" value="1"/>
</dbReference>
<dbReference type="InterPro" id="IPR003719">
    <property type="entry name" value="Phenazine_PhzF-like"/>
</dbReference>
<dbReference type="Proteomes" id="UP000044625">
    <property type="component" value="Unassembled WGS sequence"/>
</dbReference>
<dbReference type="GO" id="GO:0016853">
    <property type="term" value="F:isomerase activity"/>
    <property type="evidence" value="ECO:0007669"/>
    <property type="project" value="UniProtKB-KW"/>
</dbReference>
<reference evidence="4 5" key="3">
    <citation type="submission" date="2015-03" db="EMBL/GenBank/DDBJ databases">
        <authorList>
            <consortium name="Pathogen Informatics"/>
            <person name="Murphy D."/>
        </authorList>
    </citation>
    <scope>NUCLEOTIDE SEQUENCE [LARGE SCALE GENOMIC DNA]</scope>
    <source>
        <strain evidence="5">type strain: CIP110230</strain>
        <strain evidence="4">Type strain: CIP110230</strain>
    </source>
</reference>
<evidence type="ECO:0000256" key="1">
    <source>
        <dbReference type="ARBA" id="ARBA00008270"/>
    </source>
</evidence>
<evidence type="ECO:0000313" key="4">
    <source>
        <dbReference type="EMBL" id="CRY67121.1"/>
    </source>
</evidence>
<reference evidence="3" key="2">
    <citation type="submission" date="2015-03" db="EMBL/GenBank/DDBJ databases">
        <authorList>
            <person name="Murphy D."/>
        </authorList>
    </citation>
    <scope>NUCLEOTIDE SEQUENCE [LARGE SCALE GENOMIC DNA]</scope>
    <source>
        <strain evidence="3">A125KOH2</strain>
    </source>
</reference>
<keyword evidence="2" id="KW-0413">Isomerase</keyword>
<dbReference type="EMBL" id="CQAZ01000013">
    <property type="protein sequence ID" value="CNH64714.1"/>
    <property type="molecule type" value="Genomic_DNA"/>
</dbReference>
<dbReference type="Pfam" id="PF02567">
    <property type="entry name" value="PhzC-PhzF"/>
    <property type="match status" value="1"/>
</dbReference>